<dbReference type="PANTHER" id="PTHR46796:SF7">
    <property type="entry name" value="ARAC FAMILY TRANSCRIPTIONAL REGULATOR"/>
    <property type="match status" value="1"/>
</dbReference>
<proteinExistence type="predicted"/>
<dbReference type="InterPro" id="IPR009057">
    <property type="entry name" value="Homeodomain-like_sf"/>
</dbReference>
<dbReference type="GO" id="GO:0043565">
    <property type="term" value="F:sequence-specific DNA binding"/>
    <property type="evidence" value="ECO:0007669"/>
    <property type="project" value="InterPro"/>
</dbReference>
<organism evidence="5 6">
    <name type="scientific">Dyella choica</name>
    <dbReference type="NCBI Taxonomy" id="1927959"/>
    <lineage>
        <taxon>Bacteria</taxon>
        <taxon>Pseudomonadati</taxon>
        <taxon>Pseudomonadota</taxon>
        <taxon>Gammaproteobacteria</taxon>
        <taxon>Lysobacterales</taxon>
        <taxon>Rhodanobacteraceae</taxon>
        <taxon>Dyella</taxon>
    </lineage>
</organism>
<dbReference type="PROSITE" id="PS01124">
    <property type="entry name" value="HTH_ARAC_FAMILY_2"/>
    <property type="match status" value="1"/>
</dbReference>
<dbReference type="SMART" id="SM00342">
    <property type="entry name" value="HTH_ARAC"/>
    <property type="match status" value="1"/>
</dbReference>
<evidence type="ECO:0000256" key="2">
    <source>
        <dbReference type="ARBA" id="ARBA00023125"/>
    </source>
</evidence>
<dbReference type="Gene3D" id="1.10.10.60">
    <property type="entry name" value="Homeodomain-like"/>
    <property type="match status" value="1"/>
</dbReference>
<dbReference type="InterPro" id="IPR050204">
    <property type="entry name" value="AraC_XylS_family_regulators"/>
</dbReference>
<accession>A0A3S0PJ44</accession>
<dbReference type="AlphaFoldDB" id="A0A3S0PJ44"/>
<dbReference type="InterPro" id="IPR018060">
    <property type="entry name" value="HTH_AraC"/>
</dbReference>
<dbReference type="Pfam" id="PF12833">
    <property type="entry name" value="HTH_18"/>
    <property type="match status" value="1"/>
</dbReference>
<dbReference type="GO" id="GO:0003700">
    <property type="term" value="F:DNA-binding transcription factor activity"/>
    <property type="evidence" value="ECO:0007669"/>
    <property type="project" value="InterPro"/>
</dbReference>
<evidence type="ECO:0000313" key="5">
    <source>
        <dbReference type="EMBL" id="RUL76632.1"/>
    </source>
</evidence>
<reference evidence="5 6" key="1">
    <citation type="submission" date="2018-12" db="EMBL/GenBank/DDBJ databases">
        <title>Dyella dinghuensis sp. nov. DHOA06 and Dyella choica sp. nov. 4M-K27, isolated from forest soil.</title>
        <authorList>
            <person name="Qiu L.-H."/>
            <person name="Gao Z.-H."/>
        </authorList>
    </citation>
    <scope>NUCLEOTIDE SEQUENCE [LARGE SCALE GENOMIC DNA]</scope>
    <source>
        <strain evidence="5 6">4M-K27</strain>
    </source>
</reference>
<dbReference type="PANTHER" id="PTHR46796">
    <property type="entry name" value="HTH-TYPE TRANSCRIPTIONAL ACTIVATOR RHAS-RELATED"/>
    <property type="match status" value="1"/>
</dbReference>
<dbReference type="PRINTS" id="PR00032">
    <property type="entry name" value="HTHARAC"/>
</dbReference>
<evidence type="ECO:0000256" key="3">
    <source>
        <dbReference type="ARBA" id="ARBA00023163"/>
    </source>
</evidence>
<keyword evidence="6" id="KW-1185">Reference proteome</keyword>
<feature type="domain" description="HTH araC/xylS-type" evidence="4">
    <location>
        <begin position="204"/>
        <end position="302"/>
    </location>
</feature>
<keyword evidence="1" id="KW-0805">Transcription regulation</keyword>
<dbReference type="Proteomes" id="UP000274358">
    <property type="component" value="Unassembled WGS sequence"/>
</dbReference>
<dbReference type="OrthoDB" id="9783876at2"/>
<keyword evidence="2" id="KW-0238">DNA-binding</keyword>
<keyword evidence="3" id="KW-0804">Transcription</keyword>
<gene>
    <name evidence="5" type="ORF">EKH80_07840</name>
</gene>
<evidence type="ECO:0000256" key="1">
    <source>
        <dbReference type="ARBA" id="ARBA00023015"/>
    </source>
</evidence>
<protein>
    <submittedName>
        <fullName evidence="5">AraC family transcriptional regulator</fullName>
    </submittedName>
</protein>
<sequence length="309" mass="33503">MDALSRVLELAQIRGSLDLRCLFAGGFAVDHPPMPTGEAPFHLMLQGAAVVELPDGSSQRLAAGELLLLPRGNAHLVRDVSRASPIHPMKLSGEGIVPIRRNTDRGAEVDLLCGRFVYAPGAADLIMRSLPDVLHLSLEGDDVLEGLRGIVSLLRREVEEPRPGGLELATALTRALFVLVLRGYGLGDGVRISLLALLGDLRLSRAVTAMLQDPGKDWTLSLLAEQAAMSRATFARQFARKSDKSPMELLTVLRMQLAGEWLRQGQLAIGDVAERVGYQSESAFGKAFFQYMGATPAHFRRAHGQLAEK</sequence>
<dbReference type="RefSeq" id="WP_126684192.1">
    <property type="nucleotide sequence ID" value="NZ_RYYV01000005.1"/>
</dbReference>
<evidence type="ECO:0000313" key="6">
    <source>
        <dbReference type="Proteomes" id="UP000274358"/>
    </source>
</evidence>
<evidence type="ECO:0000259" key="4">
    <source>
        <dbReference type="PROSITE" id="PS01124"/>
    </source>
</evidence>
<name>A0A3S0PJ44_9GAMM</name>
<dbReference type="Pfam" id="PF12852">
    <property type="entry name" value="Cupin_6"/>
    <property type="match status" value="1"/>
</dbReference>
<dbReference type="CDD" id="cd06995">
    <property type="entry name" value="cupin_YkgD-like_N"/>
    <property type="match status" value="1"/>
</dbReference>
<dbReference type="InterPro" id="IPR020449">
    <property type="entry name" value="Tscrpt_reg_AraC-type_HTH"/>
</dbReference>
<dbReference type="InterPro" id="IPR032783">
    <property type="entry name" value="AraC_lig"/>
</dbReference>
<dbReference type="SUPFAM" id="SSF46689">
    <property type="entry name" value="Homeodomain-like"/>
    <property type="match status" value="2"/>
</dbReference>
<comment type="caution">
    <text evidence="5">The sequence shown here is derived from an EMBL/GenBank/DDBJ whole genome shotgun (WGS) entry which is preliminary data.</text>
</comment>
<dbReference type="EMBL" id="RYYV01000005">
    <property type="protein sequence ID" value="RUL76632.1"/>
    <property type="molecule type" value="Genomic_DNA"/>
</dbReference>